<evidence type="ECO:0000313" key="2">
    <source>
        <dbReference type="Proteomes" id="UP001172386"/>
    </source>
</evidence>
<organism evidence="1 2">
    <name type="scientific">Neophaeococcomyces mojaviensis</name>
    <dbReference type="NCBI Taxonomy" id="3383035"/>
    <lineage>
        <taxon>Eukaryota</taxon>
        <taxon>Fungi</taxon>
        <taxon>Dikarya</taxon>
        <taxon>Ascomycota</taxon>
        <taxon>Pezizomycotina</taxon>
        <taxon>Eurotiomycetes</taxon>
        <taxon>Chaetothyriomycetidae</taxon>
        <taxon>Chaetothyriales</taxon>
        <taxon>Chaetothyriales incertae sedis</taxon>
        <taxon>Neophaeococcomyces</taxon>
    </lineage>
</organism>
<comment type="caution">
    <text evidence="1">The sequence shown here is derived from an EMBL/GenBank/DDBJ whole genome shotgun (WGS) entry which is preliminary data.</text>
</comment>
<keyword evidence="2" id="KW-1185">Reference proteome</keyword>
<dbReference type="Proteomes" id="UP001172386">
    <property type="component" value="Unassembled WGS sequence"/>
</dbReference>
<reference evidence="1" key="1">
    <citation type="submission" date="2022-10" db="EMBL/GenBank/DDBJ databases">
        <title>Culturing micro-colonial fungi from biological soil crusts in the Mojave desert and describing Neophaeococcomyces mojavensis, and introducing the new genera and species Taxawa tesnikishii.</title>
        <authorList>
            <person name="Kurbessoian T."/>
            <person name="Stajich J.E."/>
        </authorList>
    </citation>
    <scope>NUCLEOTIDE SEQUENCE</scope>
    <source>
        <strain evidence="1">JES_112</strain>
    </source>
</reference>
<protein>
    <submittedName>
        <fullName evidence="1">Uncharacterized protein</fullName>
    </submittedName>
</protein>
<sequence length="323" mass="33771">MTSQMVSKKWLVTGASQGLGLAMALSALKAGHKVLAGARNPEKAAAEHPELETAGGKWLKLDVSSLDTQQVVSQAIEAFGGIDVVVNNAGYFQSGTIEDLTYVSAASPKLGQVLICSTREEEMQAAISTQYLGPIRVLKGALPTLRTQNAGTIVLNSGIFGLYPCPAGALYNSSKAAIDMVYETLKLELAPFNIRTITINAGLQRTGILTNGPMPKNGIGQHYLEKTPVGAMLGIVGGIAQDPGQMPGDPTKFGDRVVEIVDGTGYGKGLEKVARFIFGRDGLQLAAKKLEVLGEEVKASQKIALSIDVDGCSAPGVAGVAEF</sequence>
<dbReference type="EMBL" id="JAPDRQ010000011">
    <property type="protein sequence ID" value="KAJ9663045.1"/>
    <property type="molecule type" value="Genomic_DNA"/>
</dbReference>
<gene>
    <name evidence="1" type="ORF">H2198_001037</name>
</gene>
<accession>A0ACC3AIN0</accession>
<evidence type="ECO:0000313" key="1">
    <source>
        <dbReference type="EMBL" id="KAJ9663045.1"/>
    </source>
</evidence>
<name>A0ACC3AIN0_9EURO</name>
<proteinExistence type="predicted"/>